<sequence>ITAIGMGGADGTATPTWFNPGIDSAARGTVTNPPSCPALQSITPPDPVRIIMPPSPDPVVAFANARDTAWPRGISLSDLIILVTVASIGLLPPALDPA</sequence>
<dbReference type="EMBL" id="MCFL01000011">
    <property type="protein sequence ID" value="ORZ37706.1"/>
    <property type="molecule type" value="Genomic_DNA"/>
</dbReference>
<feature type="transmembrane region" description="Helical" evidence="1">
    <location>
        <begin position="76"/>
        <end position="95"/>
    </location>
</feature>
<comment type="caution">
    <text evidence="2">The sequence shown here is derived from an EMBL/GenBank/DDBJ whole genome shotgun (WGS) entry which is preliminary data.</text>
</comment>
<evidence type="ECO:0000313" key="3">
    <source>
        <dbReference type="Proteomes" id="UP000193411"/>
    </source>
</evidence>
<protein>
    <submittedName>
        <fullName evidence="2">Uncharacterized protein</fullName>
    </submittedName>
</protein>
<proteinExistence type="predicted"/>
<accession>A0A1Y2HSW3</accession>
<dbReference type="AlphaFoldDB" id="A0A1Y2HSW3"/>
<evidence type="ECO:0000256" key="1">
    <source>
        <dbReference type="SAM" id="Phobius"/>
    </source>
</evidence>
<evidence type="ECO:0000313" key="2">
    <source>
        <dbReference type="EMBL" id="ORZ37706.1"/>
    </source>
</evidence>
<keyword evidence="3" id="KW-1185">Reference proteome</keyword>
<keyword evidence="1" id="KW-0812">Transmembrane</keyword>
<organism evidence="2 3">
    <name type="scientific">Catenaria anguillulae PL171</name>
    <dbReference type="NCBI Taxonomy" id="765915"/>
    <lineage>
        <taxon>Eukaryota</taxon>
        <taxon>Fungi</taxon>
        <taxon>Fungi incertae sedis</taxon>
        <taxon>Blastocladiomycota</taxon>
        <taxon>Blastocladiomycetes</taxon>
        <taxon>Blastocladiales</taxon>
        <taxon>Catenariaceae</taxon>
        <taxon>Catenaria</taxon>
    </lineage>
</organism>
<dbReference type="Proteomes" id="UP000193411">
    <property type="component" value="Unassembled WGS sequence"/>
</dbReference>
<reference evidence="2 3" key="1">
    <citation type="submission" date="2016-07" db="EMBL/GenBank/DDBJ databases">
        <title>Pervasive Adenine N6-methylation of Active Genes in Fungi.</title>
        <authorList>
            <consortium name="DOE Joint Genome Institute"/>
            <person name="Mondo S.J."/>
            <person name="Dannebaum R.O."/>
            <person name="Kuo R.C."/>
            <person name="Labutti K."/>
            <person name="Haridas S."/>
            <person name="Kuo A."/>
            <person name="Salamov A."/>
            <person name="Ahrendt S.R."/>
            <person name="Lipzen A."/>
            <person name="Sullivan W."/>
            <person name="Andreopoulos W.B."/>
            <person name="Clum A."/>
            <person name="Lindquist E."/>
            <person name="Daum C."/>
            <person name="Ramamoorthy G.K."/>
            <person name="Gryganskyi A."/>
            <person name="Culley D."/>
            <person name="Magnuson J.K."/>
            <person name="James T.Y."/>
            <person name="O'Malley M.A."/>
            <person name="Stajich J.E."/>
            <person name="Spatafora J.W."/>
            <person name="Visel A."/>
            <person name="Grigoriev I.V."/>
        </authorList>
    </citation>
    <scope>NUCLEOTIDE SEQUENCE [LARGE SCALE GENOMIC DNA]</scope>
    <source>
        <strain evidence="2 3">PL171</strain>
    </source>
</reference>
<keyword evidence="1" id="KW-1133">Transmembrane helix</keyword>
<keyword evidence="1" id="KW-0472">Membrane</keyword>
<feature type="non-terminal residue" evidence="2">
    <location>
        <position position="1"/>
    </location>
</feature>
<name>A0A1Y2HSW3_9FUNG</name>
<gene>
    <name evidence="2" type="ORF">BCR44DRAFT_1429777</name>
</gene>